<evidence type="ECO:0000259" key="1">
    <source>
        <dbReference type="PROSITE" id="PS50937"/>
    </source>
</evidence>
<dbReference type="SUPFAM" id="SSF46955">
    <property type="entry name" value="Putative DNA-binding domain"/>
    <property type="match status" value="1"/>
</dbReference>
<dbReference type="InterPro" id="IPR000551">
    <property type="entry name" value="MerR-type_HTH_dom"/>
</dbReference>
<dbReference type="GO" id="GO:0006355">
    <property type="term" value="P:regulation of DNA-templated transcription"/>
    <property type="evidence" value="ECO:0007669"/>
    <property type="project" value="InterPro"/>
</dbReference>
<dbReference type="Proteomes" id="UP000555552">
    <property type="component" value="Unassembled WGS sequence"/>
</dbReference>
<gene>
    <name evidence="2" type="ORF">HLB09_00845</name>
</gene>
<dbReference type="Gene3D" id="1.10.1660.10">
    <property type="match status" value="1"/>
</dbReference>
<dbReference type="EMBL" id="JABEMA010000004">
    <property type="protein sequence ID" value="NNH21654.1"/>
    <property type="molecule type" value="Genomic_DNA"/>
</dbReference>
<sequence length="68" mass="7317">MSGPALLTTADAALLAGVSPATVRDWQRRGLLKARGRRGRSSLWAADDILDVEAQTFSRDCSGRTSTR</sequence>
<evidence type="ECO:0000313" key="2">
    <source>
        <dbReference type="EMBL" id="NNH21654.1"/>
    </source>
</evidence>
<keyword evidence="3" id="KW-1185">Reference proteome</keyword>
<dbReference type="Pfam" id="PF12728">
    <property type="entry name" value="HTH_17"/>
    <property type="match status" value="1"/>
</dbReference>
<dbReference type="AlphaFoldDB" id="A0A849BLY8"/>
<protein>
    <submittedName>
        <fullName evidence="2">Helix-turn-helix domain-containing protein</fullName>
    </submittedName>
</protein>
<name>A0A849BLY8_9ACTN</name>
<dbReference type="InterPro" id="IPR009061">
    <property type="entry name" value="DNA-bd_dom_put_sf"/>
</dbReference>
<dbReference type="PROSITE" id="PS00552">
    <property type="entry name" value="HTH_MERR_1"/>
    <property type="match status" value="1"/>
</dbReference>
<comment type="caution">
    <text evidence="2">The sequence shown here is derived from an EMBL/GenBank/DDBJ whole genome shotgun (WGS) entry which is preliminary data.</text>
</comment>
<dbReference type="PROSITE" id="PS50937">
    <property type="entry name" value="HTH_MERR_2"/>
    <property type="match status" value="1"/>
</dbReference>
<dbReference type="RefSeq" id="WP_171201522.1">
    <property type="nucleotide sequence ID" value="NZ_BAAANP010000006.1"/>
</dbReference>
<dbReference type="GO" id="GO:0003677">
    <property type="term" value="F:DNA binding"/>
    <property type="evidence" value="ECO:0007669"/>
    <property type="project" value="InterPro"/>
</dbReference>
<evidence type="ECO:0000313" key="3">
    <source>
        <dbReference type="Proteomes" id="UP000555552"/>
    </source>
</evidence>
<reference evidence="2 3" key="1">
    <citation type="submission" date="2020-05" db="EMBL/GenBank/DDBJ databases">
        <title>MicrobeNet Type strains.</title>
        <authorList>
            <person name="Nicholson A.C."/>
        </authorList>
    </citation>
    <scope>NUCLEOTIDE SEQUENCE [LARGE SCALE GENOMIC DNA]</scope>
    <source>
        <strain evidence="2 3">JCM 14547</strain>
    </source>
</reference>
<dbReference type="InterPro" id="IPR041657">
    <property type="entry name" value="HTH_17"/>
</dbReference>
<accession>A0A849BLY8</accession>
<feature type="domain" description="HTH merR-type" evidence="1">
    <location>
        <begin position="6"/>
        <end position="37"/>
    </location>
</feature>
<organism evidence="2 3">
    <name type="scientific">Pseudokineococcus marinus</name>
    <dbReference type="NCBI Taxonomy" id="351215"/>
    <lineage>
        <taxon>Bacteria</taxon>
        <taxon>Bacillati</taxon>
        <taxon>Actinomycetota</taxon>
        <taxon>Actinomycetes</taxon>
        <taxon>Kineosporiales</taxon>
        <taxon>Kineosporiaceae</taxon>
        <taxon>Pseudokineococcus</taxon>
    </lineage>
</organism>
<proteinExistence type="predicted"/>